<dbReference type="InterPro" id="IPR011008">
    <property type="entry name" value="Dimeric_a/b-barrel"/>
</dbReference>
<evidence type="ECO:0000313" key="3">
    <source>
        <dbReference type="Proteomes" id="UP000184248"/>
    </source>
</evidence>
<dbReference type="PANTHER" id="PTHR37811">
    <property type="entry name" value="BLL5343 PROTEIN"/>
    <property type="match status" value="1"/>
</dbReference>
<gene>
    <name evidence="2" type="ORF">SAMN05192556_11434</name>
</gene>
<dbReference type="InterPro" id="IPR007138">
    <property type="entry name" value="ABM_dom"/>
</dbReference>
<accession>A0A1M7AKH4</accession>
<dbReference type="InterPro" id="IPR052936">
    <property type="entry name" value="Jasmonate_Hydroxylase-like"/>
</dbReference>
<feature type="domain" description="ABM" evidence="1">
    <location>
        <begin position="10"/>
        <end position="80"/>
    </location>
</feature>
<dbReference type="OrthoDB" id="9797060at2"/>
<name>A0A1M7AKH4_9GAMM</name>
<proteinExistence type="predicted"/>
<sequence>MLADTPEPPYYAVIFSSRRSDVATGYDETAARMMHLAAEQPGFLGVESAREAIGITVSYWADLESIKRWKAQAEHREAQRMGRETWYANYRVRIARVERAYGFDTDP</sequence>
<evidence type="ECO:0000259" key="1">
    <source>
        <dbReference type="Pfam" id="PF03992"/>
    </source>
</evidence>
<keyword evidence="2" id="KW-0503">Monooxygenase</keyword>
<protein>
    <submittedName>
        <fullName evidence="2">Heme-degrading monooxygenase HmoA</fullName>
    </submittedName>
</protein>
<organism evidence="2 3">
    <name type="scientific">Halomonas caseinilytica</name>
    <dbReference type="NCBI Taxonomy" id="438744"/>
    <lineage>
        <taxon>Bacteria</taxon>
        <taxon>Pseudomonadati</taxon>
        <taxon>Pseudomonadota</taxon>
        <taxon>Gammaproteobacteria</taxon>
        <taxon>Oceanospirillales</taxon>
        <taxon>Halomonadaceae</taxon>
        <taxon>Halomonas</taxon>
    </lineage>
</organism>
<reference evidence="3" key="1">
    <citation type="submission" date="2016-11" db="EMBL/GenBank/DDBJ databases">
        <authorList>
            <person name="Varghese N."/>
            <person name="Submissions S."/>
        </authorList>
    </citation>
    <scope>NUCLEOTIDE SEQUENCE [LARGE SCALE GENOMIC DNA]</scope>
    <source>
        <strain evidence="3">ALO Sharm</strain>
    </source>
</reference>
<keyword evidence="2" id="KW-0560">Oxidoreductase</keyword>
<dbReference type="EMBL" id="FRAL01000014">
    <property type="protein sequence ID" value="SHL43157.1"/>
    <property type="molecule type" value="Genomic_DNA"/>
</dbReference>
<keyword evidence="3" id="KW-1185">Reference proteome</keyword>
<dbReference type="Proteomes" id="UP000184248">
    <property type="component" value="Unassembled WGS sequence"/>
</dbReference>
<dbReference type="AlphaFoldDB" id="A0A1M7AKH4"/>
<dbReference type="SUPFAM" id="SSF54909">
    <property type="entry name" value="Dimeric alpha+beta barrel"/>
    <property type="match status" value="1"/>
</dbReference>
<dbReference type="Gene3D" id="3.30.70.100">
    <property type="match status" value="1"/>
</dbReference>
<evidence type="ECO:0000313" key="2">
    <source>
        <dbReference type="EMBL" id="SHL43157.1"/>
    </source>
</evidence>
<dbReference type="Pfam" id="PF03992">
    <property type="entry name" value="ABM"/>
    <property type="match status" value="1"/>
</dbReference>
<dbReference type="PANTHER" id="PTHR37811:SF2">
    <property type="entry name" value="ABM DOMAIN-CONTAINING PROTEIN"/>
    <property type="match status" value="1"/>
</dbReference>
<dbReference type="GO" id="GO:0004497">
    <property type="term" value="F:monooxygenase activity"/>
    <property type="evidence" value="ECO:0007669"/>
    <property type="project" value="UniProtKB-KW"/>
</dbReference>
<dbReference type="RefSeq" id="WP_064700622.1">
    <property type="nucleotide sequence ID" value="NZ_BDEO01000013.1"/>
</dbReference>